<comment type="caution">
    <text evidence="4">The sequence shown here is derived from an EMBL/GenBank/DDBJ whole genome shotgun (WGS) entry which is preliminary data.</text>
</comment>
<dbReference type="InterPro" id="IPR003137">
    <property type="entry name" value="PA_domain"/>
</dbReference>
<keyword evidence="5" id="KW-1185">Reference proteome</keyword>
<gene>
    <name evidence="4" type="ORF">ENE74_06595</name>
</gene>
<organism evidence="4 5">
    <name type="scientific">Sphingobium algorifonticola</name>
    <dbReference type="NCBI Taxonomy" id="2008318"/>
    <lineage>
        <taxon>Bacteria</taxon>
        <taxon>Pseudomonadati</taxon>
        <taxon>Pseudomonadota</taxon>
        <taxon>Alphaproteobacteria</taxon>
        <taxon>Sphingomonadales</taxon>
        <taxon>Sphingomonadaceae</taxon>
        <taxon>Sphingobium</taxon>
    </lineage>
</organism>
<feature type="domain" description="Peptidase M28" evidence="3">
    <location>
        <begin position="292"/>
        <end position="507"/>
    </location>
</feature>
<name>A0A437J8T4_9SPHN</name>
<dbReference type="InterPro" id="IPR045175">
    <property type="entry name" value="M28_fam"/>
</dbReference>
<sequence length="543" mass="57156">MTLRPFAAAVALTLLSTTALAQDATVPEVQPEAMRAHVAFLADDLLEGRNAGSRGFDIAARYVATQFEGLGLTPAVDGKWYQPVTLSMANLKDGAPARISIGETSFDNGTDAIVTAFAREPDQTLSAGAVFAGFGIQSPENGMTDYAGLNVKGKFVVVLSGFPKGMQSEIGAHLNAEKVMMAQAAGAIGIISIPTPEALGRRPWKSYVANSQGPVVSWIETDGKPYVRAPGMRGSATVTGKAADALFAGAPRSLQSALDIAAKQGGKPKGFALKPTVTITRASTVSTAQSQNVIGIIPGSDPALANEYVLLMAHLDHEGIKETAEGPDKLYNGAMDNAAGTATLLEVARAFMATGAKPKRPIMLAAVTAEEDGLLGSQYLAKHPVLPAGGKVVGVVNLDMPILLYDFQDVIAFGAEHSTLGPLVGRAAASAGVKLSPDPLPAEGLFTRSDHYRFVQEGVPSVFLMTGFAGEGQKQFEDFLKTHYHKPSDQIDLPFDWKAAAKFAKINYLIARDIANAPATPLWYEKDFFGDVFAPGAPKAKMP</sequence>
<protein>
    <submittedName>
        <fullName evidence="4">M20/M25/M40 family metallo-hydrolase</fullName>
    </submittedName>
</protein>
<dbReference type="OrthoDB" id="9778250at2"/>
<evidence type="ECO:0000259" key="3">
    <source>
        <dbReference type="Pfam" id="PF04389"/>
    </source>
</evidence>
<evidence type="ECO:0000313" key="4">
    <source>
        <dbReference type="EMBL" id="RVT41921.1"/>
    </source>
</evidence>
<evidence type="ECO:0000313" key="5">
    <source>
        <dbReference type="Proteomes" id="UP000282977"/>
    </source>
</evidence>
<dbReference type="SUPFAM" id="SSF52025">
    <property type="entry name" value="PA domain"/>
    <property type="match status" value="1"/>
</dbReference>
<dbReference type="InterPro" id="IPR007484">
    <property type="entry name" value="Peptidase_M28"/>
</dbReference>
<dbReference type="GO" id="GO:0008235">
    <property type="term" value="F:metalloexopeptidase activity"/>
    <property type="evidence" value="ECO:0007669"/>
    <property type="project" value="InterPro"/>
</dbReference>
<dbReference type="Pfam" id="PF04389">
    <property type="entry name" value="Peptidase_M28"/>
    <property type="match status" value="1"/>
</dbReference>
<dbReference type="PANTHER" id="PTHR12147">
    <property type="entry name" value="METALLOPEPTIDASE M28 FAMILY MEMBER"/>
    <property type="match status" value="1"/>
</dbReference>
<dbReference type="EMBL" id="RZUL01000002">
    <property type="protein sequence ID" value="RVT41921.1"/>
    <property type="molecule type" value="Genomic_DNA"/>
</dbReference>
<dbReference type="Pfam" id="PF02225">
    <property type="entry name" value="PA"/>
    <property type="match status" value="1"/>
</dbReference>
<dbReference type="Gene3D" id="3.50.30.30">
    <property type="match status" value="1"/>
</dbReference>
<proteinExistence type="predicted"/>
<keyword evidence="4" id="KW-0378">Hydrolase</keyword>
<dbReference type="PANTHER" id="PTHR12147:SF26">
    <property type="entry name" value="PEPTIDASE M28 DOMAIN-CONTAINING PROTEIN"/>
    <property type="match status" value="1"/>
</dbReference>
<dbReference type="CDD" id="cd04820">
    <property type="entry name" value="PA_M28_1_1"/>
    <property type="match status" value="1"/>
</dbReference>
<dbReference type="RefSeq" id="WP_127690055.1">
    <property type="nucleotide sequence ID" value="NZ_RZUL01000002.1"/>
</dbReference>
<evidence type="ECO:0000256" key="1">
    <source>
        <dbReference type="SAM" id="SignalP"/>
    </source>
</evidence>
<feature type="domain" description="PA" evidence="2">
    <location>
        <begin position="143"/>
        <end position="198"/>
    </location>
</feature>
<feature type="chain" id="PRO_5019562194" evidence="1">
    <location>
        <begin position="22"/>
        <end position="543"/>
    </location>
</feature>
<dbReference type="AlphaFoldDB" id="A0A437J8T4"/>
<feature type="signal peptide" evidence="1">
    <location>
        <begin position="1"/>
        <end position="21"/>
    </location>
</feature>
<accession>A0A437J8T4</accession>
<dbReference type="Gene3D" id="3.40.630.10">
    <property type="entry name" value="Zn peptidases"/>
    <property type="match status" value="1"/>
</dbReference>
<dbReference type="SUPFAM" id="SSF53187">
    <property type="entry name" value="Zn-dependent exopeptidases"/>
    <property type="match status" value="1"/>
</dbReference>
<dbReference type="InterPro" id="IPR046450">
    <property type="entry name" value="PA_dom_sf"/>
</dbReference>
<evidence type="ECO:0000259" key="2">
    <source>
        <dbReference type="Pfam" id="PF02225"/>
    </source>
</evidence>
<dbReference type="Proteomes" id="UP000282977">
    <property type="component" value="Unassembled WGS sequence"/>
</dbReference>
<keyword evidence="1" id="KW-0732">Signal</keyword>
<dbReference type="GO" id="GO:0006508">
    <property type="term" value="P:proteolysis"/>
    <property type="evidence" value="ECO:0007669"/>
    <property type="project" value="InterPro"/>
</dbReference>
<reference evidence="4 5" key="1">
    <citation type="submission" date="2019-01" db="EMBL/GenBank/DDBJ databases">
        <authorList>
            <person name="Chen W.-M."/>
        </authorList>
    </citation>
    <scope>NUCLEOTIDE SEQUENCE [LARGE SCALE GENOMIC DNA]</scope>
    <source>
        <strain evidence="4 5">TLA-22</strain>
    </source>
</reference>